<keyword evidence="2" id="KW-1185">Reference proteome</keyword>
<proteinExistence type="predicted"/>
<evidence type="ECO:0000313" key="1">
    <source>
        <dbReference type="EMBL" id="KHG22608.1"/>
    </source>
</evidence>
<protein>
    <submittedName>
        <fullName evidence="1">Uncharacterized protein</fullName>
    </submittedName>
</protein>
<accession>A0A0B0P794</accession>
<dbReference type="EMBL" id="KN422269">
    <property type="protein sequence ID" value="KHG22608.1"/>
    <property type="molecule type" value="Genomic_DNA"/>
</dbReference>
<name>A0A0B0P794_GOSAR</name>
<evidence type="ECO:0000313" key="2">
    <source>
        <dbReference type="Proteomes" id="UP000032142"/>
    </source>
</evidence>
<organism evidence="1 2">
    <name type="scientific">Gossypium arboreum</name>
    <name type="common">Tree cotton</name>
    <name type="synonym">Gossypium nanking</name>
    <dbReference type="NCBI Taxonomy" id="29729"/>
    <lineage>
        <taxon>Eukaryota</taxon>
        <taxon>Viridiplantae</taxon>
        <taxon>Streptophyta</taxon>
        <taxon>Embryophyta</taxon>
        <taxon>Tracheophyta</taxon>
        <taxon>Spermatophyta</taxon>
        <taxon>Magnoliopsida</taxon>
        <taxon>eudicotyledons</taxon>
        <taxon>Gunneridae</taxon>
        <taxon>Pentapetalae</taxon>
        <taxon>rosids</taxon>
        <taxon>malvids</taxon>
        <taxon>Malvales</taxon>
        <taxon>Malvaceae</taxon>
        <taxon>Malvoideae</taxon>
        <taxon>Gossypium</taxon>
    </lineage>
</organism>
<reference evidence="2" key="1">
    <citation type="submission" date="2014-09" db="EMBL/GenBank/DDBJ databases">
        <authorList>
            <person name="Mudge J."/>
            <person name="Ramaraj T."/>
            <person name="Lindquist I.E."/>
            <person name="Bharti A.K."/>
            <person name="Sundararajan A."/>
            <person name="Cameron C.T."/>
            <person name="Woodward J.E."/>
            <person name="May G.D."/>
            <person name="Brubaker C."/>
            <person name="Broadhvest J."/>
            <person name="Wilkins T.A."/>
        </authorList>
    </citation>
    <scope>NUCLEOTIDE SEQUENCE</scope>
    <source>
        <strain evidence="2">cv. AKA8401</strain>
    </source>
</reference>
<dbReference type="AlphaFoldDB" id="A0A0B0P794"/>
<gene>
    <name evidence="1" type="ORF">F383_29187</name>
</gene>
<dbReference type="Proteomes" id="UP000032142">
    <property type="component" value="Unassembled WGS sequence"/>
</dbReference>
<sequence>MPKSPKNWPFWIGLYLGSAGTCPCDTPVYDYSSPWLRH</sequence>